<organism evidence="1">
    <name type="scientific">marine sediment metagenome</name>
    <dbReference type="NCBI Taxonomy" id="412755"/>
    <lineage>
        <taxon>unclassified sequences</taxon>
        <taxon>metagenomes</taxon>
        <taxon>ecological metagenomes</taxon>
    </lineage>
</organism>
<dbReference type="EMBL" id="BARW01028596">
    <property type="protein sequence ID" value="GAJ14475.1"/>
    <property type="molecule type" value="Genomic_DNA"/>
</dbReference>
<protein>
    <submittedName>
        <fullName evidence="1">Uncharacterized protein</fullName>
    </submittedName>
</protein>
<gene>
    <name evidence="1" type="ORF">S12H4_46133</name>
</gene>
<name>X1VVC7_9ZZZZ</name>
<sequence>MDGVESVEKDHGCGGGDAGEFEVFGCLFEEAACFSSCGSFYRGFAEAGFAAWELGFGKVDGGRGFDFGGGWDWWCGWTGR</sequence>
<evidence type="ECO:0000313" key="1">
    <source>
        <dbReference type="EMBL" id="GAJ14475.1"/>
    </source>
</evidence>
<reference evidence="1" key="1">
    <citation type="journal article" date="2014" name="Front. Microbiol.">
        <title>High frequency of phylogenetically diverse reductive dehalogenase-homologous genes in deep subseafloor sedimentary metagenomes.</title>
        <authorList>
            <person name="Kawai M."/>
            <person name="Futagami T."/>
            <person name="Toyoda A."/>
            <person name="Takaki Y."/>
            <person name="Nishi S."/>
            <person name="Hori S."/>
            <person name="Arai W."/>
            <person name="Tsubouchi T."/>
            <person name="Morono Y."/>
            <person name="Uchiyama I."/>
            <person name="Ito T."/>
            <person name="Fujiyama A."/>
            <person name="Inagaki F."/>
            <person name="Takami H."/>
        </authorList>
    </citation>
    <scope>NUCLEOTIDE SEQUENCE</scope>
    <source>
        <strain evidence="1">Expedition CK06-06</strain>
    </source>
</reference>
<proteinExistence type="predicted"/>
<feature type="non-terminal residue" evidence="1">
    <location>
        <position position="80"/>
    </location>
</feature>
<dbReference type="AlphaFoldDB" id="X1VVC7"/>
<comment type="caution">
    <text evidence="1">The sequence shown here is derived from an EMBL/GenBank/DDBJ whole genome shotgun (WGS) entry which is preliminary data.</text>
</comment>
<accession>X1VVC7</accession>